<feature type="compositionally biased region" description="Basic and acidic residues" evidence="2">
    <location>
        <begin position="613"/>
        <end position="627"/>
    </location>
</feature>
<proteinExistence type="predicted"/>
<feature type="region of interest" description="Disordered" evidence="2">
    <location>
        <begin position="666"/>
        <end position="694"/>
    </location>
</feature>
<feature type="region of interest" description="Disordered" evidence="2">
    <location>
        <begin position="307"/>
        <end position="328"/>
    </location>
</feature>
<sequence length="694" mass="76007">MKSDFDPNDEQGLSDLLAGKGKRLSVEVLGLNRPSQLGFNILTVLAKNVPAPAPGKIPEDLKEVYSQAVAISRGCTIPGLSQSKREDPRPKENEVPTSSTYAKKNLSWFTPAADRAAQSAASGDWDITMDISDAEKFEGDQALEEDELDNLEHEKEDLANAGLSEDEGEEGDVLDDTMVEVSPANPGTEVVDLLPLSAPVMVSWMDALRDAINSAKANPGTAYDSTHLLVIFDEIKNARKPVDKKVKRLLSESCSFALGETKEVPVASIDDWLDLGLFSWNKILSPHAMVMLGWILAMTEIKSGKKETPVLSEAPKEKPKPSTLPSGLDSQLKLLRAKFSVDPVGEGPTDHCGLESTSEAETTPATPPNPEAAKFYSIMKEWVAVNPKAPEAAYDLMHRIGKALESMSLSECFDIVHHNPDPQLEEDTECMGAMMVCALGMYGTFHVGEKVREEVYEYVQTEVAKPLIVLEQQVSLMAEEINTMTQERDTLKQTVRSLEEDIRDQESTTKEILKRCATAEMRARAIEAELKEIKSMLASRPAQAPAAPARPVSAPVKVAEKAPAKTAAKKQEVRQKEAPKPVSFLDRIKALDTRAAQEEPQGQGTQPPTKKKVVPEPRPAPRVDPPRRKQLTLVEKIRLTQQNKEATPFGSVHGFQSFAERIANQDAVSEVNDDDKDGWAPTHPGASELGFQTK</sequence>
<feature type="compositionally biased region" description="Basic and acidic residues" evidence="2">
    <location>
        <begin position="586"/>
        <end position="597"/>
    </location>
</feature>
<feature type="compositionally biased region" description="Basic and acidic residues" evidence="2">
    <location>
        <begin position="83"/>
        <end position="94"/>
    </location>
</feature>
<name>A0A7G9IRA4_9MONO</name>
<feature type="region of interest" description="Disordered" evidence="2">
    <location>
        <begin position="76"/>
        <end position="99"/>
    </location>
</feature>
<feature type="compositionally biased region" description="Basic and acidic residues" evidence="2">
    <location>
        <begin position="558"/>
        <end position="579"/>
    </location>
</feature>
<feature type="region of interest" description="Disordered" evidence="2">
    <location>
        <begin position="342"/>
        <end position="369"/>
    </location>
</feature>
<organism evidence="3">
    <name type="scientific">Frankliniella occidentalis associated mononegavirales virus 1</name>
    <dbReference type="NCBI Taxonomy" id="2767249"/>
    <lineage>
        <taxon>Viruses</taxon>
        <taxon>Riboviria</taxon>
        <taxon>Orthornavirae</taxon>
        <taxon>Negarnaviricota</taxon>
        <taxon>Haploviricotina</taxon>
        <taxon>Monjiviricetes</taxon>
        <taxon>Mononegavirales</taxon>
        <taxon>Lispiviridae</taxon>
        <taxon>Weflthvirus</taxon>
        <taxon>Weflthvirus itaense</taxon>
    </lineage>
</organism>
<feature type="coiled-coil region" evidence="1">
    <location>
        <begin position="481"/>
        <end position="536"/>
    </location>
</feature>
<feature type="compositionally biased region" description="Basic and acidic residues" evidence="2">
    <location>
        <begin position="307"/>
        <end position="320"/>
    </location>
</feature>
<feature type="compositionally biased region" description="Low complexity" evidence="2">
    <location>
        <begin position="355"/>
        <end position="364"/>
    </location>
</feature>
<accession>A0A7G9IRA4</accession>
<reference evidence="3" key="1">
    <citation type="submission" date="2019-11" db="EMBL/GenBank/DDBJ databases">
        <title>Complexity of the virome associated to tospovirus-transmitting thrips species.</title>
        <authorList>
            <person name="Chiapello M."/>
            <person name="Bosco L."/>
            <person name="Ciuffo M."/>
            <person name="Ottati S."/>
            <person name="Vallino M."/>
            <person name="Salem N."/>
            <person name="Rosa C."/>
            <person name="Tavella L."/>
            <person name="Turina M."/>
        </authorList>
    </citation>
    <scope>NUCLEOTIDE SEQUENCE</scope>
    <source>
        <strain evidence="3">Tamono2</strain>
    </source>
</reference>
<evidence type="ECO:0000256" key="1">
    <source>
        <dbReference type="SAM" id="Coils"/>
    </source>
</evidence>
<feature type="region of interest" description="Disordered" evidence="2">
    <location>
        <begin position="541"/>
        <end position="629"/>
    </location>
</feature>
<feature type="coiled-coil region" evidence="1">
    <location>
        <begin position="134"/>
        <end position="161"/>
    </location>
</feature>
<dbReference type="EMBL" id="MN714688">
    <property type="protein sequence ID" value="QNM37836.1"/>
    <property type="molecule type" value="Genomic_RNA"/>
</dbReference>
<feature type="compositionally biased region" description="Low complexity" evidence="2">
    <location>
        <begin position="598"/>
        <end position="608"/>
    </location>
</feature>
<protein>
    <submittedName>
        <fullName evidence="3">Uncharacterized protein</fullName>
    </submittedName>
</protein>
<evidence type="ECO:0000313" key="3">
    <source>
        <dbReference type="EMBL" id="QNM37836.1"/>
    </source>
</evidence>
<keyword evidence="1" id="KW-0175">Coiled coil</keyword>
<evidence type="ECO:0000256" key="2">
    <source>
        <dbReference type="SAM" id="MobiDB-lite"/>
    </source>
</evidence>
<feature type="compositionally biased region" description="Low complexity" evidence="2">
    <location>
        <begin position="541"/>
        <end position="557"/>
    </location>
</feature>